<evidence type="ECO:0000313" key="2">
    <source>
        <dbReference type="Proteomes" id="UP000072520"/>
    </source>
</evidence>
<gene>
    <name evidence="1" type="ORF">RSA13_19635</name>
</gene>
<name>A0AB34VAP1_9GAMM</name>
<proteinExistence type="predicted"/>
<evidence type="ECO:0000313" key="1">
    <source>
        <dbReference type="EMBL" id="KTS94030.1"/>
    </source>
</evidence>
<sequence>MIPRFFRWEQCSFNDYQKACDDFGYNCESAPEFIAFRMRHQQPFTFYAYKVKGAMVGSVCVEKGWLANDGKNPQRSLPALLTPSTSVYIPFCRDTKTKVLLPFRCKSLHHLHGNTFLNASYRLLSKNKAALTKNPAVDFSRKTVSTRERELRKFLADGGSLLNVNHLEGEHIFEVFEALYRARREQPIAERDINKAFFREFQHCFKGHMMFLNNEPIGLQLLVSVNSQVGMFVDFINIGYRMDSNAGAVGTMLMWKNLTSLHQEASDKQVPLYYSYGSMSGEYKNRWCHAVPNGRVII</sequence>
<reference evidence="1 2" key="1">
    <citation type="journal article" date="2016" name="Front. Microbiol.">
        <title>Genomic Resource of Rice Seed Associated Bacteria.</title>
        <authorList>
            <person name="Midha S."/>
            <person name="Bansal K."/>
            <person name="Sharma S."/>
            <person name="Kumar N."/>
            <person name="Patil P.P."/>
            <person name="Chaudhry V."/>
            <person name="Patil P.B."/>
        </authorList>
    </citation>
    <scope>NUCLEOTIDE SEQUENCE [LARGE SCALE GENOMIC DNA]</scope>
    <source>
        <strain evidence="1 2">RSA13</strain>
    </source>
</reference>
<organism evidence="1 2">
    <name type="scientific">Pantoea stewartii</name>
    <dbReference type="NCBI Taxonomy" id="66269"/>
    <lineage>
        <taxon>Bacteria</taxon>
        <taxon>Pseudomonadati</taxon>
        <taxon>Pseudomonadota</taxon>
        <taxon>Gammaproteobacteria</taxon>
        <taxon>Enterobacterales</taxon>
        <taxon>Erwiniaceae</taxon>
        <taxon>Pantoea</taxon>
    </lineage>
</organism>
<accession>A0AB34VAP1</accession>
<dbReference type="AlphaFoldDB" id="A0AB34VAP1"/>
<dbReference type="EMBL" id="LDSI01000030">
    <property type="protein sequence ID" value="KTS94030.1"/>
    <property type="molecule type" value="Genomic_DNA"/>
</dbReference>
<dbReference type="Proteomes" id="UP000072520">
    <property type="component" value="Unassembled WGS sequence"/>
</dbReference>
<protein>
    <submittedName>
        <fullName evidence="1">Transcriptional regulator</fullName>
    </submittedName>
</protein>
<dbReference type="Pfam" id="PF07395">
    <property type="entry name" value="Mig-14"/>
    <property type="match status" value="1"/>
</dbReference>
<comment type="caution">
    <text evidence="1">The sequence shown here is derived from an EMBL/GenBank/DDBJ whole genome shotgun (WGS) entry which is preliminary data.</text>
</comment>
<dbReference type="InterPro" id="IPR009977">
    <property type="entry name" value="Mig-14"/>
</dbReference>